<reference evidence="1 2" key="1">
    <citation type="submission" date="2015-07" db="EMBL/GenBank/DDBJ databases">
        <title>Genome sequencing project for genomic taxonomy and phylogenomics of Bacillus-like bacteria.</title>
        <authorList>
            <person name="Liu B."/>
            <person name="Wang J."/>
            <person name="Zhu Y."/>
            <person name="Liu G."/>
            <person name="Chen Q."/>
            <person name="Chen Z."/>
            <person name="Che J."/>
            <person name="Ge C."/>
            <person name="Shi H."/>
            <person name="Pan Z."/>
            <person name="Liu X."/>
        </authorList>
    </citation>
    <scope>NUCLEOTIDE SEQUENCE [LARGE SCALE GENOMIC DNA]</scope>
    <source>
        <strain evidence="1 2">DSM 54</strain>
    </source>
</reference>
<dbReference type="RefSeq" id="WP_053995492.1">
    <property type="nucleotide sequence ID" value="NZ_CP065643.1"/>
</dbReference>
<accession>A0A0N0CVN4</accession>
<dbReference type="OrthoDB" id="2428257at2"/>
<dbReference type="EMBL" id="LGCI01000008">
    <property type="protein sequence ID" value="KOY81921.1"/>
    <property type="molecule type" value="Genomic_DNA"/>
</dbReference>
<evidence type="ECO:0000313" key="2">
    <source>
        <dbReference type="Proteomes" id="UP000037977"/>
    </source>
</evidence>
<proteinExistence type="predicted"/>
<gene>
    <name evidence="1" type="ORF">ADM90_13555</name>
</gene>
<dbReference type="Proteomes" id="UP000037977">
    <property type="component" value="Unassembled WGS sequence"/>
</dbReference>
<sequence length="70" mass="8689">MKEFKITYFFDDTHYIRRFVHMASQQQAEKLIRDERDQYISFTDNRGIYHELHTGHVRIIQLAEYHRKDT</sequence>
<evidence type="ECO:0000313" key="1">
    <source>
        <dbReference type="EMBL" id="KOY81921.1"/>
    </source>
</evidence>
<dbReference type="PATRIC" id="fig|33935.3.peg.3565"/>
<comment type="caution">
    <text evidence="1">The sequence shown here is derived from an EMBL/GenBank/DDBJ whole genome shotgun (WGS) entry which is preliminary data.</text>
</comment>
<keyword evidence="2" id="KW-1185">Reference proteome</keyword>
<protein>
    <submittedName>
        <fullName evidence="1">Uncharacterized protein</fullName>
    </submittedName>
</protein>
<dbReference type="STRING" id="33935.ADM90_13555"/>
<organism evidence="1 2">
    <name type="scientific">Lysinibacillus macroides</name>
    <dbReference type="NCBI Taxonomy" id="33935"/>
    <lineage>
        <taxon>Bacteria</taxon>
        <taxon>Bacillati</taxon>
        <taxon>Bacillota</taxon>
        <taxon>Bacilli</taxon>
        <taxon>Bacillales</taxon>
        <taxon>Bacillaceae</taxon>
        <taxon>Lysinibacillus</taxon>
    </lineage>
</organism>
<name>A0A0N0CVN4_9BACI</name>
<dbReference type="AlphaFoldDB" id="A0A0N0CVN4"/>